<sequence length="61" mass="7241">MSRFYQPWQREDDESLAGDRRSGPRHGKRDSMQPVENQEDPETSPWNVKRMGVPRLSHLFD</sequence>
<name>A0A0V1I7D7_9BILA</name>
<gene>
    <name evidence="2" type="ORF">T11_16636</name>
</gene>
<evidence type="ECO:0000256" key="1">
    <source>
        <dbReference type="SAM" id="MobiDB-lite"/>
    </source>
</evidence>
<comment type="caution">
    <text evidence="2">The sequence shown here is derived from an EMBL/GenBank/DDBJ whole genome shotgun (WGS) entry which is preliminary data.</text>
</comment>
<proteinExistence type="predicted"/>
<keyword evidence="3" id="KW-1185">Reference proteome</keyword>
<protein>
    <submittedName>
        <fullName evidence="2">Uncharacterized protein</fullName>
    </submittedName>
</protein>
<dbReference type="AlphaFoldDB" id="A0A0V1I7D7"/>
<reference evidence="2 3" key="1">
    <citation type="submission" date="2015-01" db="EMBL/GenBank/DDBJ databases">
        <title>Evolution of Trichinella species and genotypes.</title>
        <authorList>
            <person name="Korhonen P.K."/>
            <person name="Edoardo P."/>
            <person name="Giuseppe L.R."/>
            <person name="Gasser R.B."/>
        </authorList>
    </citation>
    <scope>NUCLEOTIDE SEQUENCE [LARGE SCALE GENOMIC DNA]</scope>
    <source>
        <strain evidence="2">ISS1029</strain>
    </source>
</reference>
<feature type="region of interest" description="Disordered" evidence="1">
    <location>
        <begin position="1"/>
        <end position="61"/>
    </location>
</feature>
<dbReference type="Proteomes" id="UP000055024">
    <property type="component" value="Unassembled WGS sequence"/>
</dbReference>
<accession>A0A0V1I7D7</accession>
<organism evidence="2 3">
    <name type="scientific">Trichinella zimbabwensis</name>
    <dbReference type="NCBI Taxonomy" id="268475"/>
    <lineage>
        <taxon>Eukaryota</taxon>
        <taxon>Metazoa</taxon>
        <taxon>Ecdysozoa</taxon>
        <taxon>Nematoda</taxon>
        <taxon>Enoplea</taxon>
        <taxon>Dorylaimia</taxon>
        <taxon>Trichinellida</taxon>
        <taxon>Trichinellidae</taxon>
        <taxon>Trichinella</taxon>
    </lineage>
</organism>
<evidence type="ECO:0000313" key="3">
    <source>
        <dbReference type="Proteomes" id="UP000055024"/>
    </source>
</evidence>
<evidence type="ECO:0000313" key="2">
    <source>
        <dbReference type="EMBL" id="KRZ18761.1"/>
    </source>
</evidence>
<dbReference type="EMBL" id="JYDP01000002">
    <property type="protein sequence ID" value="KRZ18761.1"/>
    <property type="molecule type" value="Genomic_DNA"/>
</dbReference>